<name>A0A1G9F289_9BACT</name>
<reference evidence="3 4" key="1">
    <citation type="submission" date="2016-10" db="EMBL/GenBank/DDBJ databases">
        <authorList>
            <person name="de Groot N.N."/>
        </authorList>
    </citation>
    <scope>NUCLEOTIDE SEQUENCE [LARGE SCALE GENOMIC DNA]</scope>
    <source>
        <strain evidence="3 4">DSM 25186</strain>
    </source>
</reference>
<keyword evidence="2" id="KW-0732">Signal</keyword>
<feature type="transmembrane region" description="Helical" evidence="1">
    <location>
        <begin position="48"/>
        <end position="67"/>
    </location>
</feature>
<feature type="signal peptide" evidence="2">
    <location>
        <begin position="1"/>
        <end position="20"/>
    </location>
</feature>
<keyword evidence="1" id="KW-0472">Membrane</keyword>
<keyword evidence="1" id="KW-1133">Transmembrane helix</keyword>
<sequence>MAMKKLLFLFLLLVSLNLNAQTDVSEAAPDRSTSQVEMADTLRQSGKIYVVVAVVVVLLSGVLVYLVRLDRRVDKLEKDVAHHA</sequence>
<evidence type="ECO:0000256" key="2">
    <source>
        <dbReference type="SAM" id="SignalP"/>
    </source>
</evidence>
<keyword evidence="1" id="KW-0812">Transmembrane</keyword>
<dbReference type="AlphaFoldDB" id="A0A1G9F289"/>
<evidence type="ECO:0008006" key="5">
    <source>
        <dbReference type="Google" id="ProtNLM"/>
    </source>
</evidence>
<dbReference type="Proteomes" id="UP000198510">
    <property type="component" value="Unassembled WGS sequence"/>
</dbReference>
<feature type="chain" id="PRO_5011597850" description="CcmD family protein" evidence="2">
    <location>
        <begin position="21"/>
        <end position="84"/>
    </location>
</feature>
<proteinExistence type="predicted"/>
<organism evidence="3 4">
    <name type="scientific">Catalinimonas alkaloidigena</name>
    <dbReference type="NCBI Taxonomy" id="1075417"/>
    <lineage>
        <taxon>Bacteria</taxon>
        <taxon>Pseudomonadati</taxon>
        <taxon>Bacteroidota</taxon>
        <taxon>Cytophagia</taxon>
        <taxon>Cytophagales</taxon>
        <taxon>Catalimonadaceae</taxon>
        <taxon>Catalinimonas</taxon>
    </lineage>
</organism>
<evidence type="ECO:0000313" key="4">
    <source>
        <dbReference type="Proteomes" id="UP000198510"/>
    </source>
</evidence>
<keyword evidence="4" id="KW-1185">Reference proteome</keyword>
<dbReference type="Pfam" id="PF20077">
    <property type="entry name" value="CcmD_alt"/>
    <property type="match status" value="1"/>
</dbReference>
<protein>
    <recommendedName>
        <fullName evidence="5">CcmD family protein</fullName>
    </recommendedName>
</protein>
<evidence type="ECO:0000256" key="1">
    <source>
        <dbReference type="SAM" id="Phobius"/>
    </source>
</evidence>
<dbReference type="EMBL" id="FNFO01000003">
    <property type="protein sequence ID" value="SDK82517.1"/>
    <property type="molecule type" value="Genomic_DNA"/>
</dbReference>
<accession>A0A1G9F289</accession>
<evidence type="ECO:0000313" key="3">
    <source>
        <dbReference type="EMBL" id="SDK82517.1"/>
    </source>
</evidence>
<dbReference type="STRING" id="1075417.SAMN05421823_103651"/>
<gene>
    <name evidence="3" type="ORF">SAMN05421823_103651</name>
</gene>